<evidence type="ECO:0000313" key="3">
    <source>
        <dbReference type="EMBL" id="KAJ1255962.1"/>
    </source>
</evidence>
<evidence type="ECO:0000313" key="4">
    <source>
        <dbReference type="Proteomes" id="UP001164776"/>
    </source>
</evidence>
<dbReference type="AlphaFoldDB" id="A0A9W7XC83"/>
<dbReference type="InterPro" id="IPR058352">
    <property type="entry name" value="DUF8039"/>
</dbReference>
<feature type="region of interest" description="Disordered" evidence="1">
    <location>
        <begin position="357"/>
        <end position="472"/>
    </location>
</feature>
<sequence length="565" mass="63392">MDGMPRQRKEKNRLRRLAGIIARQRLSLVMPTFKSLKSEEKWKLFDNYITPHLEFPPDIKELGCKKAMKLIAHTGGLKSSKKCIEDSVRYRELHGRNTENHGLGTTGYDGKFDKWEQEDLDLATKGIQNPWNEFLEGRPRNWLRGREATRRISKQIKEKAVENDLFTACLGPEQPDHVQGFSSTMGWNYAWLKCSSMCRKRRQFNAVDVEAITAQVTQDVIAKVTQQISAPSPTPGTPRTRRWSSCASALEVECNHLKETPCETAEKNDAGEDVQAEPDSINLLTEPTTCSLLIVLAGHHIEVTRGWVFPHQTVLHMAPLLEDHVVIQVEYATTIGQALMHRIQWLGTRVLVNPLPMDSISSPSRNSISKKDGADKKSCAKEVSDKNSCPKDVPDSTHPEAKVAASNDTSSATKRPMKDVVVTLPKDQQPMNPTPSVAPNKPKKASSEKHQPSKGSKRPSATKSEAKKTSVGSAWTKENPKYMYGKQMLTRAEHEVAGLGCVELHAYYMKSCAIDNNKNGIVVEYKHKHFLHDYDSEFVLVGINDLYDLFTLDAMDISLVCCFTL</sequence>
<keyword evidence="4" id="KW-1185">Reference proteome</keyword>
<proteinExistence type="predicted"/>
<accession>A0A9W7XC83</accession>
<dbReference type="Pfam" id="PF26133">
    <property type="entry name" value="DUF8039"/>
    <property type="match status" value="1"/>
</dbReference>
<evidence type="ECO:0000259" key="2">
    <source>
        <dbReference type="Pfam" id="PF26133"/>
    </source>
</evidence>
<name>A0A9W7XC83_9POAL</name>
<dbReference type="PANTHER" id="PTHR33018:SF37">
    <property type="entry name" value="TRANSPOSASE TNP1_EN_SPM-LIKE DOMAIN-CONTAINING PROTEIN"/>
    <property type="match status" value="1"/>
</dbReference>
<organism evidence="3 4">
    <name type="scientific">Paspalum vaginatum</name>
    <name type="common">seashore paspalum</name>
    <dbReference type="NCBI Taxonomy" id="158149"/>
    <lineage>
        <taxon>Eukaryota</taxon>
        <taxon>Viridiplantae</taxon>
        <taxon>Streptophyta</taxon>
        <taxon>Embryophyta</taxon>
        <taxon>Tracheophyta</taxon>
        <taxon>Spermatophyta</taxon>
        <taxon>Magnoliopsida</taxon>
        <taxon>Liliopsida</taxon>
        <taxon>Poales</taxon>
        <taxon>Poaceae</taxon>
        <taxon>PACMAD clade</taxon>
        <taxon>Panicoideae</taxon>
        <taxon>Andropogonodae</taxon>
        <taxon>Paspaleae</taxon>
        <taxon>Paspalinae</taxon>
        <taxon>Paspalum</taxon>
    </lineage>
</organism>
<dbReference type="Proteomes" id="UP001164776">
    <property type="component" value="Unassembled WGS sequence"/>
</dbReference>
<feature type="compositionally biased region" description="Basic and acidic residues" evidence="1">
    <location>
        <begin position="369"/>
        <end position="401"/>
    </location>
</feature>
<feature type="domain" description="DUF8039" evidence="2">
    <location>
        <begin position="280"/>
        <end position="331"/>
    </location>
</feature>
<protein>
    <recommendedName>
        <fullName evidence="2">DUF8039 domain-containing protein</fullName>
    </recommendedName>
</protein>
<gene>
    <name evidence="3" type="ORF">BS78_K127600</name>
</gene>
<dbReference type="PANTHER" id="PTHR33018">
    <property type="entry name" value="OS10G0338966 PROTEIN-RELATED"/>
    <property type="match status" value="1"/>
</dbReference>
<evidence type="ECO:0000256" key="1">
    <source>
        <dbReference type="SAM" id="MobiDB-lite"/>
    </source>
</evidence>
<reference evidence="3 4" key="1">
    <citation type="submission" date="2022-10" db="EMBL/GenBank/DDBJ databases">
        <title>WGS assembly of Paspalum vaginatum 540-79.</title>
        <authorList>
            <person name="Sun G."/>
            <person name="Wase N."/>
            <person name="Shu S."/>
            <person name="Jenkins J."/>
            <person name="Zhou B."/>
            <person name="Torres-Rodriguez J."/>
            <person name="Chen C."/>
            <person name="Sandor L."/>
            <person name="Plott C."/>
            <person name="Yoshinga Y."/>
            <person name="Daum C."/>
            <person name="Qi P."/>
            <person name="Barry K."/>
            <person name="Lipzen A."/>
            <person name="Berry L."/>
            <person name="Pedersen C."/>
            <person name="Gottilla T."/>
            <person name="Foltz A."/>
            <person name="Yu H."/>
            <person name="O'Malley R."/>
            <person name="Zhang C."/>
            <person name="Devos K."/>
            <person name="Sigmon B."/>
            <person name="Yu B."/>
            <person name="Obata T."/>
            <person name="Schmutz J."/>
            <person name="Schnable J."/>
        </authorList>
    </citation>
    <scope>NUCLEOTIDE SEQUENCE [LARGE SCALE GENOMIC DNA]</scope>
    <source>
        <strain evidence="4">cv. 540-79</strain>
    </source>
</reference>
<comment type="caution">
    <text evidence="3">The sequence shown here is derived from an EMBL/GenBank/DDBJ whole genome shotgun (WGS) entry which is preliminary data.</text>
</comment>
<dbReference type="EMBL" id="MU629602">
    <property type="protein sequence ID" value="KAJ1255962.1"/>
    <property type="molecule type" value="Genomic_DNA"/>
</dbReference>